<evidence type="ECO:0000256" key="10">
    <source>
        <dbReference type="RuleBase" id="RU363032"/>
    </source>
</evidence>
<keyword evidence="4" id="KW-1003">Cell membrane</keyword>
<feature type="transmembrane region" description="Helical" evidence="10">
    <location>
        <begin position="29"/>
        <end position="48"/>
    </location>
</feature>
<keyword evidence="9 10" id="KW-0472">Membrane</keyword>
<feature type="region of interest" description="Disordered" evidence="11">
    <location>
        <begin position="241"/>
        <end position="265"/>
    </location>
</feature>
<gene>
    <name evidence="13" type="primary">yhdY</name>
    <name evidence="13" type="ORF">NCTC9504_05201</name>
</gene>
<dbReference type="InterPro" id="IPR010065">
    <property type="entry name" value="AA_ABC_transptr_permease_3TM"/>
</dbReference>
<dbReference type="InterPro" id="IPR000515">
    <property type="entry name" value="MetI-like"/>
</dbReference>
<comment type="subcellular location">
    <subcellularLocation>
        <location evidence="1">Cell inner membrane</location>
        <topology evidence="1">Multi-pass membrane protein</topology>
    </subcellularLocation>
    <subcellularLocation>
        <location evidence="10">Cell membrane</location>
        <topology evidence="10">Multi-pass membrane protein</topology>
    </subcellularLocation>
</comment>
<dbReference type="PANTHER" id="PTHR30614:SF21">
    <property type="entry name" value="AMINO ACID ABC TRANSPORTER PERMEASE"/>
    <property type="match status" value="1"/>
</dbReference>
<evidence type="ECO:0000256" key="1">
    <source>
        <dbReference type="ARBA" id="ARBA00004429"/>
    </source>
</evidence>
<dbReference type="GO" id="GO:0006865">
    <property type="term" value="P:amino acid transport"/>
    <property type="evidence" value="ECO:0007669"/>
    <property type="project" value="UniProtKB-KW"/>
</dbReference>
<evidence type="ECO:0000256" key="3">
    <source>
        <dbReference type="ARBA" id="ARBA00022448"/>
    </source>
</evidence>
<evidence type="ECO:0000313" key="14">
    <source>
        <dbReference type="Proteomes" id="UP000254020"/>
    </source>
</evidence>
<dbReference type="CDD" id="cd06261">
    <property type="entry name" value="TM_PBP2"/>
    <property type="match status" value="1"/>
</dbReference>
<feature type="domain" description="ABC transmembrane type-1" evidence="12">
    <location>
        <begin position="93"/>
        <end position="309"/>
    </location>
</feature>
<keyword evidence="8 10" id="KW-1133">Transmembrane helix</keyword>
<evidence type="ECO:0000256" key="8">
    <source>
        <dbReference type="ARBA" id="ARBA00022989"/>
    </source>
</evidence>
<dbReference type="GO" id="GO:0022857">
    <property type="term" value="F:transmembrane transporter activity"/>
    <property type="evidence" value="ECO:0007669"/>
    <property type="project" value="InterPro"/>
</dbReference>
<dbReference type="PANTHER" id="PTHR30614">
    <property type="entry name" value="MEMBRANE COMPONENT OF AMINO ACID ABC TRANSPORTER"/>
    <property type="match status" value="1"/>
</dbReference>
<accession>A0A378A824</accession>
<dbReference type="PROSITE" id="PS50928">
    <property type="entry name" value="ABC_TM1"/>
    <property type="match status" value="1"/>
</dbReference>
<comment type="similarity">
    <text evidence="2">Belongs to the binding-protein-dependent transport system permease family. HisMQ subfamily.</text>
</comment>
<evidence type="ECO:0000259" key="12">
    <source>
        <dbReference type="PROSITE" id="PS50928"/>
    </source>
</evidence>
<evidence type="ECO:0000256" key="5">
    <source>
        <dbReference type="ARBA" id="ARBA00022519"/>
    </source>
</evidence>
<keyword evidence="3 10" id="KW-0813">Transport</keyword>
<organism evidence="13 14">
    <name type="scientific">Klebsiella pneumoniae subsp. pneumoniae</name>
    <dbReference type="NCBI Taxonomy" id="72407"/>
    <lineage>
        <taxon>Bacteria</taxon>
        <taxon>Pseudomonadati</taxon>
        <taxon>Pseudomonadota</taxon>
        <taxon>Gammaproteobacteria</taxon>
        <taxon>Enterobacterales</taxon>
        <taxon>Enterobacteriaceae</taxon>
        <taxon>Klebsiella/Raoultella group</taxon>
        <taxon>Klebsiella</taxon>
        <taxon>Klebsiella pneumoniae complex</taxon>
    </lineage>
</organism>
<reference evidence="13 14" key="1">
    <citation type="submission" date="2018-06" db="EMBL/GenBank/DDBJ databases">
        <authorList>
            <consortium name="Pathogen Informatics"/>
            <person name="Doyle S."/>
        </authorList>
    </citation>
    <scope>NUCLEOTIDE SEQUENCE [LARGE SCALE GENOMIC DNA]</scope>
    <source>
        <strain evidence="13 14">NCTC9504</strain>
    </source>
</reference>
<dbReference type="Proteomes" id="UP000254020">
    <property type="component" value="Unassembled WGS sequence"/>
</dbReference>
<protein>
    <submittedName>
        <fullName evidence="13">Glutamate transport membrane-spanning protein</fullName>
    </submittedName>
</protein>
<evidence type="ECO:0000256" key="2">
    <source>
        <dbReference type="ARBA" id="ARBA00010072"/>
    </source>
</evidence>
<dbReference type="EMBL" id="UGMA01000005">
    <property type="protein sequence ID" value="STV02684.1"/>
    <property type="molecule type" value="Genomic_DNA"/>
</dbReference>
<dbReference type="InterPro" id="IPR035906">
    <property type="entry name" value="MetI-like_sf"/>
</dbReference>
<proteinExistence type="inferred from homology"/>
<dbReference type="AlphaFoldDB" id="A0A378A824"/>
<evidence type="ECO:0000256" key="9">
    <source>
        <dbReference type="ARBA" id="ARBA00023136"/>
    </source>
</evidence>
<keyword evidence="5" id="KW-0997">Cell inner membrane</keyword>
<dbReference type="Gene3D" id="1.10.3720.10">
    <property type="entry name" value="MetI-like"/>
    <property type="match status" value="1"/>
</dbReference>
<feature type="transmembrane region" description="Helical" evidence="10">
    <location>
        <begin position="129"/>
        <end position="150"/>
    </location>
</feature>
<dbReference type="SUPFAM" id="SSF161098">
    <property type="entry name" value="MetI-like"/>
    <property type="match status" value="1"/>
</dbReference>
<evidence type="ECO:0000256" key="4">
    <source>
        <dbReference type="ARBA" id="ARBA00022475"/>
    </source>
</evidence>
<dbReference type="NCBIfam" id="TIGR01726">
    <property type="entry name" value="HEQRo_perm_3TM"/>
    <property type="match status" value="1"/>
</dbReference>
<feature type="transmembrane region" description="Helical" evidence="10">
    <location>
        <begin position="93"/>
        <end position="117"/>
    </location>
</feature>
<name>A0A378A824_KLEPN</name>
<evidence type="ECO:0000256" key="11">
    <source>
        <dbReference type="SAM" id="MobiDB-lite"/>
    </source>
</evidence>
<feature type="compositionally biased region" description="Basic and acidic residues" evidence="11">
    <location>
        <begin position="290"/>
        <end position="309"/>
    </location>
</feature>
<dbReference type="GO" id="GO:0043190">
    <property type="term" value="C:ATP-binding cassette (ABC) transporter complex"/>
    <property type="evidence" value="ECO:0007669"/>
    <property type="project" value="InterPro"/>
</dbReference>
<feature type="region of interest" description="Disordered" evidence="11">
    <location>
        <begin position="278"/>
        <end position="309"/>
    </location>
</feature>
<sequence length="309" mass="33611">MKLSSLASGIGFAELTYQVRQIESYNAHALEAFAVGTALYLALGWRWAWRSRVSAREENCNGAPDMNANLAVIADNLDYLLWGRLAEGQPGGVALTLLMAIGATLLALPGGIALAGLAWRYGGLVRRLLFLWAEIIRGIPLIFVIFWLWYLLPMLTGGDLPGAVTVTLALAWFTAASVMHSVLAGLQSLPKGQYEAALTQGFAPGQTLRLVLLPQALRNVQPSLVGDLYRPAEGHFAGVYRQRPRADHRGRPGQQPGADLSPGDLRLHRRGVLPAVLRSEPAGQPALYPPRDHQIRLTPRDGASADRYR</sequence>
<keyword evidence="7" id="KW-0029">Amino-acid transport</keyword>
<evidence type="ECO:0000256" key="6">
    <source>
        <dbReference type="ARBA" id="ARBA00022692"/>
    </source>
</evidence>
<keyword evidence="6 10" id="KW-0812">Transmembrane</keyword>
<evidence type="ECO:0000313" key="13">
    <source>
        <dbReference type="EMBL" id="STV02684.1"/>
    </source>
</evidence>
<dbReference type="InterPro" id="IPR043429">
    <property type="entry name" value="ArtM/GltK/GlnP/TcyL/YhdX-like"/>
</dbReference>
<dbReference type="Pfam" id="PF00528">
    <property type="entry name" value="BPD_transp_1"/>
    <property type="match status" value="1"/>
</dbReference>
<feature type="transmembrane region" description="Helical" evidence="10">
    <location>
        <begin position="162"/>
        <end position="186"/>
    </location>
</feature>
<evidence type="ECO:0000256" key="7">
    <source>
        <dbReference type="ARBA" id="ARBA00022970"/>
    </source>
</evidence>